<reference evidence="1" key="2">
    <citation type="submission" date="2025-08" db="UniProtKB">
        <authorList>
            <consortium name="Ensembl"/>
        </authorList>
    </citation>
    <scope>IDENTIFICATION</scope>
</reference>
<dbReference type="OMA" id="CLIRESH"/>
<dbReference type="Ensembl" id="ENSPNAT00000017245.2">
    <property type="protein sequence ID" value="ENSPNAP00000029793.2"/>
    <property type="gene ID" value="ENSPNAG00000016125.2"/>
</dbReference>
<reference evidence="1" key="3">
    <citation type="submission" date="2025-09" db="UniProtKB">
        <authorList>
            <consortium name="Ensembl"/>
        </authorList>
    </citation>
    <scope>IDENTIFICATION</scope>
</reference>
<accession>A0A3B4E273</accession>
<proteinExistence type="predicted"/>
<name>A0A3B4E273_PYGNA</name>
<evidence type="ECO:0000313" key="2">
    <source>
        <dbReference type="Proteomes" id="UP001501920"/>
    </source>
</evidence>
<keyword evidence="2" id="KW-1185">Reference proteome</keyword>
<dbReference type="Proteomes" id="UP001501920">
    <property type="component" value="Chromosome 10"/>
</dbReference>
<sequence length="160" mass="17984">MSTVAFYHEVVRLLLSFLLWRFIGLLIFPRVPTVRVSVPTSSSVTVEQEKPQEVYEQSGHTDPHHDLWVFDLVGVQRGEEHGVDQSAHDLGSDPAERVFAGGLGLLGEAHGHQRHEQGDHIGQHVKGVGQHRQRRGHSAHHKIVQFCSLSKKKKSFILLI</sequence>
<dbReference type="AlphaFoldDB" id="A0A3B4E273"/>
<organism evidence="1 2">
    <name type="scientific">Pygocentrus nattereri</name>
    <name type="common">Red-bellied piranha</name>
    <dbReference type="NCBI Taxonomy" id="42514"/>
    <lineage>
        <taxon>Eukaryota</taxon>
        <taxon>Metazoa</taxon>
        <taxon>Chordata</taxon>
        <taxon>Craniata</taxon>
        <taxon>Vertebrata</taxon>
        <taxon>Euteleostomi</taxon>
        <taxon>Actinopterygii</taxon>
        <taxon>Neopterygii</taxon>
        <taxon>Teleostei</taxon>
        <taxon>Ostariophysi</taxon>
        <taxon>Characiformes</taxon>
        <taxon>Characoidei</taxon>
        <taxon>Pygocentrus</taxon>
    </lineage>
</organism>
<evidence type="ECO:0000313" key="1">
    <source>
        <dbReference type="Ensembl" id="ENSPNAP00000029793.2"/>
    </source>
</evidence>
<protein>
    <submittedName>
        <fullName evidence="1">Uncharacterized protein</fullName>
    </submittedName>
</protein>
<reference evidence="1 2" key="1">
    <citation type="submission" date="2020-10" db="EMBL/GenBank/DDBJ databases">
        <title>Pygocentrus nattereri (red-bellied piranha) genome, fPygNat1, primary haplotype.</title>
        <authorList>
            <person name="Myers G."/>
            <person name="Meyer A."/>
            <person name="Karagic N."/>
            <person name="Pippel M."/>
            <person name="Winkler S."/>
            <person name="Tracey A."/>
            <person name="Wood J."/>
            <person name="Formenti G."/>
            <person name="Howe K."/>
            <person name="Fedrigo O."/>
            <person name="Jarvis E.D."/>
        </authorList>
    </citation>
    <scope>NUCLEOTIDE SEQUENCE [LARGE SCALE GENOMIC DNA]</scope>
</reference>